<feature type="domain" description="Tetrapyrrole methylase" evidence="6">
    <location>
        <begin position="3"/>
        <end position="202"/>
    </location>
</feature>
<dbReference type="GO" id="GO:0032259">
    <property type="term" value="P:methylation"/>
    <property type="evidence" value="ECO:0007669"/>
    <property type="project" value="UniProtKB-KW"/>
</dbReference>
<dbReference type="CDD" id="cd11648">
    <property type="entry name" value="RsmI"/>
    <property type="match status" value="1"/>
</dbReference>
<sequence length="279" mass="32010">MKKIYVIATPIGDLKEVSEKAISAFIEVEIMFCEDTRNTKKLLSLLNIDFKNKTFISSNGFNEKSRVESFVFEDKIYGIVSDAGYPLISDPGYLIVQKAYQEKIKIEIVNGPCSINHALMLCGYPINNFYFNGFLSKNKNEALKKLNELKTINTVLVIFESVHNLLNTLKLISDVFGKDKQICVCRELSKMNETIYKDTYDNLIEQITLKGEFVIVINNTLQKTKDKENEIDYLSFHNEVKLLVKQGHKEKDACKLVAYKFDISSNKLFNSLQQKKNIV</sequence>
<gene>
    <name evidence="7" type="primary">yraL</name>
    <name evidence="7" type="ORF">P271_96</name>
</gene>
<name>A0A084U2T3_MALIO</name>
<keyword evidence="4 7" id="KW-0808">Transferase</keyword>
<evidence type="ECO:0000256" key="1">
    <source>
        <dbReference type="ARBA" id="ARBA00022490"/>
    </source>
</evidence>
<dbReference type="PANTHER" id="PTHR46111">
    <property type="entry name" value="RIBOSOMAL RNA SMALL SUBUNIT METHYLTRANSFERASE I"/>
    <property type="match status" value="1"/>
</dbReference>
<keyword evidence="3 7" id="KW-0489">Methyltransferase</keyword>
<dbReference type="GO" id="GO:0008168">
    <property type="term" value="F:methyltransferase activity"/>
    <property type="evidence" value="ECO:0007669"/>
    <property type="project" value="UniProtKB-KW"/>
</dbReference>
<dbReference type="InterPro" id="IPR000878">
    <property type="entry name" value="4pyrrol_Mease"/>
</dbReference>
<dbReference type="GO" id="GO:0006364">
    <property type="term" value="P:rRNA processing"/>
    <property type="evidence" value="ECO:0007669"/>
    <property type="project" value="UniProtKB-KW"/>
</dbReference>
<accession>A0A084U2T3</accession>
<dbReference type="PANTHER" id="PTHR46111:SF1">
    <property type="entry name" value="RIBOSOMAL RNA SMALL SUBUNIT METHYLTRANSFERASE I"/>
    <property type="match status" value="1"/>
</dbReference>
<dbReference type="InterPro" id="IPR018063">
    <property type="entry name" value="SAM_MeTrfase_RsmI_CS"/>
</dbReference>
<dbReference type="InterPro" id="IPR014777">
    <property type="entry name" value="4pyrrole_Mease_sub1"/>
</dbReference>
<dbReference type="RefSeq" id="WP_036452484.1">
    <property type="nucleotide sequence ID" value="NZ_AWQU01000087.1"/>
</dbReference>
<evidence type="ECO:0000256" key="3">
    <source>
        <dbReference type="ARBA" id="ARBA00022603"/>
    </source>
</evidence>
<dbReference type="Gene3D" id="3.30.950.10">
    <property type="entry name" value="Methyltransferase, Cobalt-precorrin-4 Transmethylase, Domain 2"/>
    <property type="match status" value="1"/>
</dbReference>
<evidence type="ECO:0000256" key="5">
    <source>
        <dbReference type="ARBA" id="ARBA00022691"/>
    </source>
</evidence>
<evidence type="ECO:0000313" key="8">
    <source>
        <dbReference type="Proteomes" id="UP000028523"/>
    </source>
</evidence>
<dbReference type="PROSITE" id="PS01296">
    <property type="entry name" value="RSMI"/>
    <property type="match status" value="1"/>
</dbReference>
<dbReference type="EMBL" id="AWQU01000087">
    <property type="protein sequence ID" value="KFB07269.1"/>
    <property type="molecule type" value="Genomic_DNA"/>
</dbReference>
<evidence type="ECO:0000256" key="2">
    <source>
        <dbReference type="ARBA" id="ARBA00022552"/>
    </source>
</evidence>
<dbReference type="PIRSF" id="PIRSF005917">
    <property type="entry name" value="MTase_YraL"/>
    <property type="match status" value="1"/>
</dbReference>
<keyword evidence="5" id="KW-0949">S-adenosyl-L-methionine</keyword>
<dbReference type="InterPro" id="IPR014776">
    <property type="entry name" value="4pyrrole_Mease_sub2"/>
</dbReference>
<dbReference type="InterPro" id="IPR035996">
    <property type="entry name" value="4pyrrol_Methylase_sf"/>
</dbReference>
<keyword evidence="1" id="KW-0963">Cytoplasm</keyword>
<dbReference type="AlphaFoldDB" id="A0A084U2T3"/>
<keyword evidence="2" id="KW-0698">rRNA processing</keyword>
<proteinExistence type="predicted"/>
<dbReference type="InterPro" id="IPR008189">
    <property type="entry name" value="rRNA_ssu_MeTfrase_I"/>
</dbReference>
<dbReference type="NCBIfam" id="TIGR00096">
    <property type="entry name" value="16S rRNA (cytidine(1402)-2'-O)-methyltransferase"/>
    <property type="match status" value="1"/>
</dbReference>
<keyword evidence="8" id="KW-1185">Reference proteome</keyword>
<protein>
    <submittedName>
        <fullName evidence="7">16S ribosomal RNA C1402 ribose 2'-O-methyltransferase</fullName>
    </submittedName>
</protein>
<reference evidence="7 8" key="1">
    <citation type="journal article" date="2014" name="PLoS ONE">
        <title>Reduction of Hydrogen Peroxide Accumulation and Toxicity by a Catalase from Mycoplasma iowae.</title>
        <authorList>
            <person name="Pritchard R.E."/>
            <person name="Prassinos A.J."/>
            <person name="Osborne J.D."/>
            <person name="Raviv Z."/>
            <person name="Balish M.F."/>
        </authorList>
    </citation>
    <scope>NUCLEOTIDE SEQUENCE [LARGE SCALE GENOMIC DNA]</scope>
    <source>
        <strain evidence="7 8">DK-CPA</strain>
    </source>
</reference>
<organism evidence="7 8">
    <name type="scientific">Malacoplasma iowae DK-CPA</name>
    <dbReference type="NCBI Taxonomy" id="1394179"/>
    <lineage>
        <taxon>Bacteria</taxon>
        <taxon>Bacillati</taxon>
        <taxon>Mycoplasmatota</taxon>
        <taxon>Mycoplasmoidales</taxon>
        <taxon>Mycoplasmoidaceae</taxon>
        <taxon>Malacoplasma</taxon>
    </lineage>
</organism>
<dbReference type="Gene3D" id="3.40.1010.10">
    <property type="entry name" value="Cobalt-precorrin-4 Transmethylase, Domain 1"/>
    <property type="match status" value="1"/>
</dbReference>
<evidence type="ECO:0000259" key="6">
    <source>
        <dbReference type="Pfam" id="PF00590"/>
    </source>
</evidence>
<dbReference type="Pfam" id="PF00590">
    <property type="entry name" value="TP_methylase"/>
    <property type="match status" value="1"/>
</dbReference>
<dbReference type="SUPFAM" id="SSF53790">
    <property type="entry name" value="Tetrapyrrole methylase"/>
    <property type="match status" value="1"/>
</dbReference>
<dbReference type="Proteomes" id="UP000028523">
    <property type="component" value="Unassembled WGS sequence"/>
</dbReference>
<evidence type="ECO:0000256" key="4">
    <source>
        <dbReference type="ARBA" id="ARBA00022679"/>
    </source>
</evidence>
<evidence type="ECO:0000313" key="7">
    <source>
        <dbReference type="EMBL" id="KFB07269.1"/>
    </source>
</evidence>
<comment type="caution">
    <text evidence="7">The sequence shown here is derived from an EMBL/GenBank/DDBJ whole genome shotgun (WGS) entry which is preliminary data.</text>
</comment>